<name>A0A6M5YS05_9BACT</name>
<protein>
    <submittedName>
        <fullName evidence="1">Uncharacterized protein</fullName>
    </submittedName>
</protein>
<keyword evidence="2" id="KW-1185">Reference proteome</keyword>
<evidence type="ECO:0000313" key="1">
    <source>
        <dbReference type="EMBL" id="QJW96788.1"/>
    </source>
</evidence>
<dbReference type="Proteomes" id="UP000503447">
    <property type="component" value="Chromosome"/>
</dbReference>
<gene>
    <name evidence="1" type="ORF">FTUN_4347</name>
</gene>
<reference evidence="2" key="1">
    <citation type="submission" date="2020-05" db="EMBL/GenBank/DDBJ databases">
        <title>Frigoriglobus tundricola gen. nov., sp. nov., a psychrotolerant cellulolytic planctomycete of the family Gemmataceae with two divergent copies of 16S rRNA gene.</title>
        <authorList>
            <person name="Kulichevskaya I.S."/>
            <person name="Ivanova A.A."/>
            <person name="Naumoff D.G."/>
            <person name="Beletsky A.V."/>
            <person name="Rijpstra W.I.C."/>
            <person name="Sinninghe Damste J.S."/>
            <person name="Mardanov A.V."/>
            <person name="Ravin N.V."/>
            <person name="Dedysh S.N."/>
        </authorList>
    </citation>
    <scope>NUCLEOTIDE SEQUENCE [LARGE SCALE GENOMIC DNA]</scope>
    <source>
        <strain evidence="2">PL17</strain>
    </source>
</reference>
<organism evidence="1 2">
    <name type="scientific">Frigoriglobus tundricola</name>
    <dbReference type="NCBI Taxonomy" id="2774151"/>
    <lineage>
        <taxon>Bacteria</taxon>
        <taxon>Pseudomonadati</taxon>
        <taxon>Planctomycetota</taxon>
        <taxon>Planctomycetia</taxon>
        <taxon>Gemmatales</taxon>
        <taxon>Gemmataceae</taxon>
        <taxon>Frigoriglobus</taxon>
    </lineage>
</organism>
<sequence length="98" mass="10600">MPMSPYPVLCYGPGCSAPAAFKIAARWSDGTTHELKTYALTCAPCLPKLFAMAVEKRAACRLTVGETLEAPGVYDLTRGSRDRALSRRPDIEEQLAPA</sequence>
<dbReference type="AlphaFoldDB" id="A0A6M5YS05"/>
<dbReference type="KEGG" id="ftj:FTUN_4347"/>
<dbReference type="EMBL" id="CP053452">
    <property type="protein sequence ID" value="QJW96788.1"/>
    <property type="molecule type" value="Genomic_DNA"/>
</dbReference>
<evidence type="ECO:0000313" key="2">
    <source>
        <dbReference type="Proteomes" id="UP000503447"/>
    </source>
</evidence>
<accession>A0A6M5YS05</accession>
<proteinExistence type="predicted"/>